<evidence type="ECO:0000256" key="5">
    <source>
        <dbReference type="ARBA" id="ARBA00022989"/>
    </source>
</evidence>
<dbReference type="InParanoid" id="H2ZFL4"/>
<proteinExistence type="inferred from homology"/>
<keyword evidence="3 8" id="KW-0808">Transferase</keyword>
<organism evidence="9 10">
    <name type="scientific">Ciona savignyi</name>
    <name type="common">Pacific transparent sea squirt</name>
    <dbReference type="NCBI Taxonomy" id="51511"/>
    <lineage>
        <taxon>Eukaryota</taxon>
        <taxon>Metazoa</taxon>
        <taxon>Chordata</taxon>
        <taxon>Tunicata</taxon>
        <taxon>Ascidiacea</taxon>
        <taxon>Phlebobranchia</taxon>
        <taxon>Cionidae</taxon>
        <taxon>Ciona</taxon>
    </lineage>
</organism>
<reference evidence="9" key="3">
    <citation type="submission" date="2025-09" db="UniProtKB">
        <authorList>
            <consortium name="Ensembl"/>
        </authorList>
    </citation>
    <scope>IDENTIFICATION</scope>
</reference>
<dbReference type="EC" id="2.8.2.-" evidence="8"/>
<keyword evidence="10" id="KW-1185">Reference proteome</keyword>
<keyword evidence="6 8" id="KW-0472">Membrane</keyword>
<feature type="transmembrane region" description="Helical" evidence="8">
    <location>
        <begin position="17"/>
        <end position="35"/>
    </location>
</feature>
<evidence type="ECO:0000313" key="9">
    <source>
        <dbReference type="Ensembl" id="ENSCSAVP00000016380.1"/>
    </source>
</evidence>
<keyword evidence="5 8" id="KW-1133">Transmembrane helix</keyword>
<keyword evidence="8" id="KW-0735">Signal-anchor</keyword>
<reference evidence="10" key="1">
    <citation type="submission" date="2003-08" db="EMBL/GenBank/DDBJ databases">
        <authorList>
            <person name="Birren B."/>
            <person name="Nusbaum C."/>
            <person name="Abebe A."/>
            <person name="Abouelleil A."/>
            <person name="Adekoya E."/>
            <person name="Ait-zahra M."/>
            <person name="Allen N."/>
            <person name="Allen T."/>
            <person name="An P."/>
            <person name="Anderson M."/>
            <person name="Anderson S."/>
            <person name="Arachchi H."/>
            <person name="Armbruster J."/>
            <person name="Bachantsang P."/>
            <person name="Baldwin J."/>
            <person name="Barry A."/>
            <person name="Bayul T."/>
            <person name="Blitshsteyn B."/>
            <person name="Bloom T."/>
            <person name="Blye J."/>
            <person name="Boguslavskiy L."/>
            <person name="Borowsky M."/>
            <person name="Boukhgalter B."/>
            <person name="Brunache A."/>
            <person name="Butler J."/>
            <person name="Calixte N."/>
            <person name="Calvo S."/>
            <person name="Camarata J."/>
            <person name="Campo K."/>
            <person name="Chang J."/>
            <person name="Cheshatsang Y."/>
            <person name="Citroen M."/>
            <person name="Collymore A."/>
            <person name="Considine T."/>
            <person name="Cook A."/>
            <person name="Cooke P."/>
            <person name="Corum B."/>
            <person name="Cuomo C."/>
            <person name="David R."/>
            <person name="Dawoe T."/>
            <person name="Degray S."/>
            <person name="Dodge S."/>
            <person name="Dooley K."/>
            <person name="Dorje P."/>
            <person name="Dorjee K."/>
            <person name="Dorris L."/>
            <person name="Duffey N."/>
            <person name="Dupes A."/>
            <person name="Elkins T."/>
            <person name="Engels R."/>
            <person name="Erickson J."/>
            <person name="Farina A."/>
            <person name="Faro S."/>
            <person name="Ferreira P."/>
            <person name="Fischer H."/>
            <person name="Fitzgerald M."/>
            <person name="Foley K."/>
            <person name="Gage D."/>
            <person name="Galagan J."/>
            <person name="Gearin G."/>
            <person name="Gnerre S."/>
            <person name="Gnirke A."/>
            <person name="Goyette A."/>
            <person name="Graham J."/>
            <person name="Grandbois E."/>
            <person name="Gyaltsen K."/>
            <person name="Hafez N."/>
            <person name="Hagopian D."/>
            <person name="Hagos B."/>
            <person name="Hall J."/>
            <person name="Hatcher B."/>
            <person name="Heller A."/>
            <person name="Higgins H."/>
            <person name="Honan T."/>
            <person name="Horn A."/>
            <person name="Houde N."/>
            <person name="Hughes L."/>
            <person name="Hulme W."/>
            <person name="Husby E."/>
            <person name="Iliev I."/>
            <person name="Jaffe D."/>
            <person name="Jones C."/>
            <person name="Kamal M."/>
            <person name="Kamat A."/>
            <person name="Kamvysselis M."/>
            <person name="Karlsson E."/>
            <person name="Kells C."/>
            <person name="Kieu A."/>
            <person name="Kisner P."/>
            <person name="Kodira C."/>
            <person name="Kulbokas E."/>
            <person name="Labutti K."/>
            <person name="Lama D."/>
            <person name="Landers T."/>
            <person name="Leger J."/>
            <person name="Levine S."/>
            <person name="Lewis D."/>
            <person name="Lewis T."/>
            <person name="Lindblad-toh K."/>
            <person name="Liu X."/>
            <person name="Lokyitsang T."/>
            <person name="Lokyitsang Y."/>
            <person name="Lucien O."/>
            <person name="Lui A."/>
            <person name="Ma L.J."/>
            <person name="Mabbitt R."/>
            <person name="Macdonald J."/>
            <person name="Maclean C."/>
            <person name="Major J."/>
            <person name="Manning J."/>
            <person name="Marabella R."/>
            <person name="Maru K."/>
            <person name="Matthews C."/>
            <person name="Mauceli E."/>
            <person name="Mccarthy M."/>
            <person name="Mcdonough S."/>
            <person name="Mcghee T."/>
            <person name="Meldrim J."/>
            <person name="Meneus L."/>
            <person name="Mesirov J."/>
            <person name="Mihalev A."/>
            <person name="Mihova T."/>
            <person name="Mikkelsen T."/>
            <person name="Mlenga V."/>
            <person name="Moru K."/>
            <person name="Mozes J."/>
            <person name="Mulrain L."/>
            <person name="Munson G."/>
            <person name="Naylor J."/>
            <person name="Newes C."/>
            <person name="Nguyen C."/>
            <person name="Nguyen N."/>
            <person name="Nguyen T."/>
            <person name="Nicol R."/>
            <person name="Nielsen C."/>
            <person name="Nizzari M."/>
            <person name="Norbu C."/>
            <person name="Norbu N."/>
            <person name="O'donnell P."/>
            <person name="Okoawo O."/>
            <person name="O'leary S."/>
            <person name="Omotosho B."/>
            <person name="O'neill K."/>
            <person name="Osman S."/>
            <person name="Parker S."/>
            <person name="Perrin D."/>
            <person name="Phunkhang P."/>
            <person name="Piqani B."/>
            <person name="Purcell S."/>
            <person name="Rachupka T."/>
            <person name="Ramasamy U."/>
            <person name="Rameau R."/>
            <person name="Ray V."/>
            <person name="Raymond C."/>
            <person name="Retta R."/>
            <person name="Richardson S."/>
            <person name="Rise C."/>
            <person name="Rodriguez J."/>
            <person name="Rogers J."/>
            <person name="Rogov P."/>
            <person name="Rutman M."/>
            <person name="Schupbach R."/>
            <person name="Seaman C."/>
            <person name="Settipalli S."/>
            <person name="Sharpe T."/>
            <person name="Sheridan J."/>
            <person name="Sherpa N."/>
            <person name="Shi J."/>
            <person name="Smirnov S."/>
            <person name="Smith C."/>
            <person name="Sougnez C."/>
            <person name="Spencer B."/>
            <person name="Stalker J."/>
            <person name="Stange-thomann N."/>
            <person name="Stavropoulos S."/>
            <person name="Stetson K."/>
            <person name="Stone C."/>
            <person name="Stone S."/>
            <person name="Stubbs M."/>
            <person name="Talamas J."/>
            <person name="Tchuinga P."/>
            <person name="Tenzing P."/>
            <person name="Tesfaye S."/>
            <person name="Theodore J."/>
            <person name="Thoulutsang Y."/>
            <person name="Topham K."/>
            <person name="Towey S."/>
            <person name="Tsamla T."/>
            <person name="Tsomo N."/>
            <person name="Vallee D."/>
            <person name="Vassiliev H."/>
            <person name="Venkataraman V."/>
            <person name="Vinson J."/>
            <person name="Vo A."/>
            <person name="Wade C."/>
            <person name="Wang S."/>
            <person name="Wangchuk T."/>
            <person name="Wangdi T."/>
            <person name="Whittaker C."/>
            <person name="Wilkinson J."/>
            <person name="Wu Y."/>
            <person name="Wyman D."/>
            <person name="Yadav S."/>
            <person name="Yang S."/>
            <person name="Yang X."/>
            <person name="Yeager S."/>
            <person name="Yee E."/>
            <person name="Young G."/>
            <person name="Zainoun J."/>
            <person name="Zembeck L."/>
            <person name="Zimmer A."/>
            <person name="Zody M."/>
            <person name="Lander E."/>
        </authorList>
    </citation>
    <scope>NUCLEOTIDE SEQUENCE [LARGE SCALE GENOMIC DNA]</scope>
</reference>
<comment type="similarity">
    <text evidence="2 8">Belongs to the sulfotransferase 6 family.</text>
</comment>
<dbReference type="Gene3D" id="3.40.50.300">
    <property type="entry name" value="P-loop containing nucleotide triphosphate hydrolases"/>
    <property type="match status" value="1"/>
</dbReference>
<dbReference type="GO" id="GO:0017095">
    <property type="term" value="F:heparan sulfate 6-sulfotransferase activity"/>
    <property type="evidence" value="ECO:0007669"/>
    <property type="project" value="RHEA"/>
</dbReference>
<dbReference type="GeneTree" id="ENSGT00950000183071"/>
<evidence type="ECO:0000256" key="3">
    <source>
        <dbReference type="ARBA" id="ARBA00022679"/>
    </source>
</evidence>
<evidence type="ECO:0000256" key="7">
    <source>
        <dbReference type="ARBA" id="ARBA00023180"/>
    </source>
</evidence>
<dbReference type="Ensembl" id="ENSCSAVT00000016561.1">
    <property type="protein sequence ID" value="ENSCSAVP00000016380.1"/>
    <property type="gene ID" value="ENSCSAVG00000009640.1"/>
</dbReference>
<dbReference type="PANTHER" id="PTHR12812:SF0">
    <property type="entry name" value="HEPARAN-SULFATE 6-O-SULFOTRANSFERASE"/>
    <property type="match status" value="1"/>
</dbReference>
<evidence type="ECO:0000256" key="2">
    <source>
        <dbReference type="ARBA" id="ARBA00010109"/>
    </source>
</evidence>
<comment type="function">
    <text evidence="8">6-O-sulfation enzyme which catalyzes the transfer of sulfate from 3'-phosphoadenosine 5'-phosphosulfate (PAPS) to position 6 of the N-sulfoglucosamine residue (GlcNS) of heparan sulfate.</text>
</comment>
<dbReference type="InterPro" id="IPR010635">
    <property type="entry name" value="Heparan_SO4-6-sulfoTrfase"/>
</dbReference>
<dbReference type="InterPro" id="IPR027417">
    <property type="entry name" value="P-loop_NTPase"/>
</dbReference>
<dbReference type="AlphaFoldDB" id="H2ZFL4"/>
<dbReference type="GO" id="GO:0016020">
    <property type="term" value="C:membrane"/>
    <property type="evidence" value="ECO:0007669"/>
    <property type="project" value="UniProtKB-SubCell"/>
</dbReference>
<dbReference type="Pfam" id="PF03567">
    <property type="entry name" value="Sulfotransfer_2"/>
    <property type="match status" value="1"/>
</dbReference>
<comment type="catalytic activity">
    <reaction evidence="8">
        <text>alpha-D-glucosaminyl-[heparan sulfate](n) + 3'-phosphoadenylyl sulfate = 6-sulfo-alpha-D-glucosaminyl-[heparan sulfate](n) + adenosine 3',5'-bisphosphate + H(+)</text>
        <dbReference type="Rhea" id="RHEA:56604"/>
        <dbReference type="Rhea" id="RHEA-COMP:9830"/>
        <dbReference type="Rhea" id="RHEA-COMP:14621"/>
        <dbReference type="ChEBI" id="CHEBI:15378"/>
        <dbReference type="ChEBI" id="CHEBI:58339"/>
        <dbReference type="ChEBI" id="CHEBI:58343"/>
        <dbReference type="ChEBI" id="CHEBI:58388"/>
        <dbReference type="ChEBI" id="CHEBI:140604"/>
    </reaction>
</comment>
<keyword evidence="4 8" id="KW-0812">Transmembrane</keyword>
<keyword evidence="7" id="KW-0325">Glycoprotein</keyword>
<name>H2ZFL4_CIOSA</name>
<dbReference type="STRING" id="51511.ENSCSAVP00000016380"/>
<dbReference type="HOGENOM" id="CLU_1075752_0_0_1"/>
<dbReference type="Proteomes" id="UP000007875">
    <property type="component" value="Unassembled WGS sequence"/>
</dbReference>
<comment type="subcellular location">
    <subcellularLocation>
        <location evidence="1">Membrane</location>
        <topology evidence="1">Single-pass membrane protein</topology>
    </subcellularLocation>
    <subcellularLocation>
        <location evidence="8">Membrane</location>
        <topology evidence="8">Single-pass type II membrane protein</topology>
    </subcellularLocation>
</comment>
<dbReference type="FunCoup" id="H2ZFL4">
    <property type="interactions" value="81"/>
</dbReference>
<evidence type="ECO:0000256" key="4">
    <source>
        <dbReference type="ARBA" id="ARBA00022692"/>
    </source>
</evidence>
<evidence type="ECO:0000256" key="6">
    <source>
        <dbReference type="ARBA" id="ARBA00023136"/>
    </source>
</evidence>
<reference evidence="9" key="2">
    <citation type="submission" date="2025-08" db="UniProtKB">
        <authorList>
            <consortium name="Ensembl"/>
        </authorList>
    </citation>
    <scope>IDENTIFICATION</scope>
</reference>
<evidence type="ECO:0000313" key="10">
    <source>
        <dbReference type="Proteomes" id="UP000007875"/>
    </source>
</evidence>
<sequence length="259" mass="29671">MNAVFKSLYHHAVQKKVLLWITLLSAVILFFYSFGVTETFVQEHPKVLYVTSTSKLNGAELNSPRTNGYTISSVKSKDDGFRNIFGDESNFDKLDTISTKGNLSISNNLFDINSTDVIVDLHIQKTSGSAFGRHLVHDLKLVSKCKGLSKKIHRCLRPVGQDEGWLFSRFTTGWMCGVHAGWTSLTECVPEFYQDFDLKRRYFYITVLREPIARYLSELGHVQRGATWDQFNFICNHTKQPLDLCWNKDAENWSNVTLQ</sequence>
<dbReference type="InterPro" id="IPR005331">
    <property type="entry name" value="Sulfotransferase"/>
</dbReference>
<protein>
    <recommendedName>
        <fullName evidence="8">Heparan-sulfate 6-O-sulfotransferase</fullName>
        <ecNumber evidence="8">2.8.2.-</ecNumber>
    </recommendedName>
</protein>
<evidence type="ECO:0000256" key="8">
    <source>
        <dbReference type="RuleBase" id="RU364122"/>
    </source>
</evidence>
<dbReference type="PANTHER" id="PTHR12812">
    <property type="entry name" value="HEPARAN SULFATE 6-O-SULFOTRANSFERASE 3"/>
    <property type="match status" value="1"/>
</dbReference>
<dbReference type="eggNOG" id="KOG3955">
    <property type="taxonomic scope" value="Eukaryota"/>
</dbReference>
<evidence type="ECO:0000256" key="1">
    <source>
        <dbReference type="ARBA" id="ARBA00004167"/>
    </source>
</evidence>
<accession>H2ZFL4</accession>